<dbReference type="AlphaFoldDB" id="A0A1I7WKA0"/>
<evidence type="ECO:0000313" key="3">
    <source>
        <dbReference type="WBParaSite" id="Hba_05465"/>
    </source>
</evidence>
<dbReference type="Pfam" id="PF17303">
    <property type="entry name" value="DUF5352"/>
    <property type="match status" value="1"/>
</dbReference>
<protein>
    <submittedName>
        <fullName evidence="3">Cystatin domain-containing protein</fullName>
    </submittedName>
</protein>
<dbReference type="WBParaSite" id="Hba_05465">
    <property type="protein sequence ID" value="Hba_05465"/>
    <property type="gene ID" value="Hba_05465"/>
</dbReference>
<proteinExistence type="predicted"/>
<organism evidence="2 3">
    <name type="scientific">Heterorhabditis bacteriophora</name>
    <name type="common">Entomopathogenic nematode worm</name>
    <dbReference type="NCBI Taxonomy" id="37862"/>
    <lineage>
        <taxon>Eukaryota</taxon>
        <taxon>Metazoa</taxon>
        <taxon>Ecdysozoa</taxon>
        <taxon>Nematoda</taxon>
        <taxon>Chromadorea</taxon>
        <taxon>Rhabditida</taxon>
        <taxon>Rhabditina</taxon>
        <taxon>Rhabditomorpha</taxon>
        <taxon>Strongyloidea</taxon>
        <taxon>Heterorhabditidae</taxon>
        <taxon>Heterorhabditis</taxon>
    </lineage>
</organism>
<accession>A0A1I7WKA0</accession>
<name>A0A1I7WKA0_HETBA</name>
<reference evidence="3" key="1">
    <citation type="submission" date="2016-11" db="UniProtKB">
        <authorList>
            <consortium name="WormBaseParasite"/>
        </authorList>
    </citation>
    <scope>IDENTIFICATION</scope>
</reference>
<evidence type="ECO:0000256" key="1">
    <source>
        <dbReference type="SAM" id="SignalP"/>
    </source>
</evidence>
<keyword evidence="2" id="KW-1185">Reference proteome</keyword>
<dbReference type="InterPro" id="IPR035274">
    <property type="entry name" value="DUF5352"/>
</dbReference>
<feature type="signal peptide" evidence="1">
    <location>
        <begin position="1"/>
        <end position="24"/>
    </location>
</feature>
<feature type="chain" id="PRO_5009310662" evidence="1">
    <location>
        <begin position="25"/>
        <end position="139"/>
    </location>
</feature>
<keyword evidence="1" id="KW-0732">Signal</keyword>
<sequence length="139" mass="15624">MMEMKTTTMLKVLLLTVLLGLALANSFKCVRNNNTNVISKQFIVLFVKVQLIGNGTNSVEMARNEDEILKSHAKKRGLYIFTRHNNAAHIYATIIFLDDNDDPNSVNCIDPVLRSDIATALQKVTEKSCKILLFNELIV</sequence>
<evidence type="ECO:0000313" key="2">
    <source>
        <dbReference type="Proteomes" id="UP000095283"/>
    </source>
</evidence>
<dbReference type="Proteomes" id="UP000095283">
    <property type="component" value="Unplaced"/>
</dbReference>